<dbReference type="PIRSF" id="PIRSF036492">
    <property type="entry name" value="ALDH"/>
    <property type="match status" value="1"/>
</dbReference>
<dbReference type="Pfam" id="PF00171">
    <property type="entry name" value="Aldedh"/>
    <property type="match status" value="1"/>
</dbReference>
<dbReference type="PANTHER" id="PTHR43353">
    <property type="entry name" value="SUCCINATE-SEMIALDEHYDE DEHYDROGENASE, MITOCHONDRIAL"/>
    <property type="match status" value="1"/>
</dbReference>
<dbReference type="FunFam" id="3.40.309.10:FF:000009">
    <property type="entry name" value="Aldehyde dehydrogenase A"/>
    <property type="match status" value="1"/>
</dbReference>
<organism evidence="8 9">
    <name type="scientific">Listeria grayi</name>
    <name type="common">Listeria murrayi</name>
    <dbReference type="NCBI Taxonomy" id="1641"/>
    <lineage>
        <taxon>Bacteria</taxon>
        <taxon>Bacillati</taxon>
        <taxon>Bacillota</taxon>
        <taxon>Bacilli</taxon>
        <taxon>Bacillales</taxon>
        <taxon>Listeriaceae</taxon>
        <taxon>Listeria</taxon>
    </lineage>
</organism>
<dbReference type="FunFam" id="3.40.605.10:FF:000007">
    <property type="entry name" value="NAD/NADP-dependent betaine aldehyde dehydrogenase"/>
    <property type="match status" value="1"/>
</dbReference>
<dbReference type="GO" id="GO:0005829">
    <property type="term" value="C:cytosol"/>
    <property type="evidence" value="ECO:0007669"/>
    <property type="project" value="TreeGrafter"/>
</dbReference>
<evidence type="ECO:0000313" key="8">
    <source>
        <dbReference type="EMBL" id="STY45329.1"/>
    </source>
</evidence>
<evidence type="ECO:0000256" key="4">
    <source>
        <dbReference type="ARBA" id="ARBA00054572"/>
    </source>
</evidence>
<evidence type="ECO:0000256" key="6">
    <source>
        <dbReference type="RuleBase" id="RU003345"/>
    </source>
</evidence>
<accession>A0A378MG29</accession>
<dbReference type="AlphaFoldDB" id="A0A378MG29"/>
<feature type="domain" description="Aldehyde dehydrogenase" evidence="7">
    <location>
        <begin position="13"/>
        <end position="468"/>
    </location>
</feature>
<sequence>MMENYINGKFVLSHSDKTKELINPVTEKFIETMPQSNEQDVNEAIAGAKEAQKEWAKKTMAARSEIVKELKPILEENKEELAKIYVEEQGKTFKEAIGEIERSIQYIDYMAGFAYHLESEVVPSEIDDEMIVFLKKPIGIVGGILPWNAPVFVLMRKLIPALIAGCSVVIKPSNESPLNTLKIAEYTQRTSLPTGLFQVVVGSGSEVGNQLSKHPDIDLISITGSTGSGKAVMKAAAETVKKVNLELGGKAPTIVTEHADLQKAVRYIVQARIKNSGQVCTCPERVYVHENVAEAFTKELRASMEKLQVGDPYDEKTDYGSIINKEQLDHISELVAGAEKEGAKILIGGNKIDRGKGYFFEPTIITNATQDMEIMNEEIFGPVVPIMTYKTFDEVIDLANDSVYGLSSYLFSENYREIMRGINEIRFGEVYVNCEAEEAINGFHAGFRESGLGGADGRKGFEEFLQTTVAYLRYE</sequence>
<keyword evidence="2 5" id="KW-0560">Oxidoreductase</keyword>
<evidence type="ECO:0000256" key="3">
    <source>
        <dbReference type="ARBA" id="ARBA00050326"/>
    </source>
</evidence>
<evidence type="ECO:0000256" key="2">
    <source>
        <dbReference type="ARBA" id="ARBA00023002"/>
    </source>
</evidence>
<dbReference type="InterPro" id="IPR050740">
    <property type="entry name" value="Aldehyde_DH_Superfamily"/>
</dbReference>
<dbReference type="InterPro" id="IPR016161">
    <property type="entry name" value="Ald_DH/histidinol_DH"/>
</dbReference>
<evidence type="ECO:0000256" key="1">
    <source>
        <dbReference type="ARBA" id="ARBA00009986"/>
    </source>
</evidence>
<gene>
    <name evidence="8" type="primary">aldA_2</name>
    <name evidence="8" type="ORF">NCTC10815_02704</name>
</gene>
<dbReference type="RefSeq" id="WP_003757907.1">
    <property type="nucleotide sequence ID" value="NZ_CABKNG010000002.1"/>
</dbReference>
<dbReference type="InterPro" id="IPR015590">
    <property type="entry name" value="Aldehyde_DH_dom"/>
</dbReference>
<comment type="similarity">
    <text evidence="1 5 6">Belongs to the aldehyde dehydrogenase family.</text>
</comment>
<evidence type="ECO:0000313" key="9">
    <source>
        <dbReference type="Proteomes" id="UP000254879"/>
    </source>
</evidence>
<dbReference type="SUPFAM" id="SSF53720">
    <property type="entry name" value="ALDH-like"/>
    <property type="match status" value="1"/>
</dbReference>
<dbReference type="GO" id="GO:0004777">
    <property type="term" value="F:succinate-semialdehyde dehydrogenase (NAD+) activity"/>
    <property type="evidence" value="ECO:0007669"/>
    <property type="project" value="TreeGrafter"/>
</dbReference>
<dbReference type="PROSITE" id="PS00687">
    <property type="entry name" value="ALDEHYDE_DEHYDR_GLU"/>
    <property type="match status" value="1"/>
</dbReference>
<dbReference type="InterPro" id="IPR029510">
    <property type="entry name" value="Ald_DH_CS_GLU"/>
</dbReference>
<proteinExistence type="inferred from homology"/>
<dbReference type="Gene3D" id="3.40.605.10">
    <property type="entry name" value="Aldehyde Dehydrogenase, Chain A, domain 1"/>
    <property type="match status" value="1"/>
</dbReference>
<dbReference type="InterPro" id="IPR016163">
    <property type="entry name" value="Ald_DH_C"/>
</dbReference>
<reference evidence="8 9" key="1">
    <citation type="submission" date="2018-06" db="EMBL/GenBank/DDBJ databases">
        <authorList>
            <consortium name="Pathogen Informatics"/>
            <person name="Doyle S."/>
        </authorList>
    </citation>
    <scope>NUCLEOTIDE SEQUENCE [LARGE SCALE GENOMIC DNA]</scope>
    <source>
        <strain evidence="9">NCTC 10815</strain>
    </source>
</reference>
<comment type="function">
    <text evidence="4">Part of the sulfo-TAL (or sulfo-SFT) pathway, a D-sulfoquinovose degradation pathway that produces sulfolactate (SL). Catalyzes the oxidation of 3-sulfolactaldehyde (SLA) to sulfolactate (SL).</text>
</comment>
<evidence type="ECO:0000259" key="7">
    <source>
        <dbReference type="Pfam" id="PF00171"/>
    </source>
</evidence>
<dbReference type="Gene3D" id="3.40.309.10">
    <property type="entry name" value="Aldehyde Dehydrogenase, Chain A, domain 2"/>
    <property type="match status" value="1"/>
</dbReference>
<comment type="catalytic activity">
    <reaction evidence="3">
        <text>(2S)-3-sulfolactaldehyde + NAD(+) + H2O = (2S)-3-sulfolactate + NADH + 2 H(+)</text>
        <dbReference type="Rhea" id="RHEA:47932"/>
        <dbReference type="ChEBI" id="CHEBI:15377"/>
        <dbReference type="ChEBI" id="CHEBI:15378"/>
        <dbReference type="ChEBI" id="CHEBI:57540"/>
        <dbReference type="ChEBI" id="CHEBI:57945"/>
        <dbReference type="ChEBI" id="CHEBI:61289"/>
        <dbReference type="ChEBI" id="CHEBI:90109"/>
        <dbReference type="EC" id="1.2.1.97"/>
    </reaction>
    <physiologicalReaction direction="left-to-right" evidence="3">
        <dbReference type="Rhea" id="RHEA:47933"/>
    </physiologicalReaction>
</comment>
<dbReference type="NCBIfam" id="NF007497">
    <property type="entry name" value="PRK10090.1"/>
    <property type="match status" value="1"/>
</dbReference>
<dbReference type="InterPro" id="IPR012394">
    <property type="entry name" value="Aldehyde_DH_NAD(P)"/>
</dbReference>
<dbReference type="Proteomes" id="UP000254879">
    <property type="component" value="Unassembled WGS sequence"/>
</dbReference>
<dbReference type="GO" id="GO:0009450">
    <property type="term" value="P:gamma-aminobutyric acid catabolic process"/>
    <property type="evidence" value="ECO:0007669"/>
    <property type="project" value="TreeGrafter"/>
</dbReference>
<dbReference type="PANTHER" id="PTHR43353:SF5">
    <property type="entry name" value="SUCCINATE-SEMIALDEHYDE DEHYDROGENASE, MITOCHONDRIAL"/>
    <property type="match status" value="1"/>
</dbReference>
<evidence type="ECO:0000256" key="5">
    <source>
        <dbReference type="PIRNR" id="PIRNR036492"/>
    </source>
</evidence>
<protein>
    <recommendedName>
        <fullName evidence="5">Aldehyde dehydrogenase</fullName>
    </recommendedName>
</protein>
<name>A0A378MG29_LISGR</name>
<dbReference type="GO" id="GO:0006081">
    <property type="term" value="P:aldehyde metabolic process"/>
    <property type="evidence" value="ECO:0007669"/>
    <property type="project" value="InterPro"/>
</dbReference>
<dbReference type="EMBL" id="UGPG01000001">
    <property type="protein sequence ID" value="STY45329.1"/>
    <property type="molecule type" value="Genomic_DNA"/>
</dbReference>
<dbReference type="InterPro" id="IPR016162">
    <property type="entry name" value="Ald_DH_N"/>
</dbReference>